<dbReference type="SUPFAM" id="SSF51735">
    <property type="entry name" value="NAD(P)-binding Rossmann-fold domains"/>
    <property type="match status" value="1"/>
</dbReference>
<dbReference type="PANTHER" id="PTHR43976">
    <property type="entry name" value="SHORT CHAIN DEHYDROGENASE"/>
    <property type="match status" value="1"/>
</dbReference>
<name>A0A2A4FQ05_9SPHN</name>
<dbReference type="PANTHER" id="PTHR43976:SF16">
    <property type="entry name" value="SHORT-CHAIN DEHYDROGENASE_REDUCTASE FAMILY PROTEIN"/>
    <property type="match status" value="1"/>
</dbReference>
<protein>
    <submittedName>
        <fullName evidence="4">Short-chain dehydrogenase/reductase</fullName>
    </submittedName>
</protein>
<dbReference type="InterPro" id="IPR002347">
    <property type="entry name" value="SDR_fam"/>
</dbReference>
<keyword evidence="5" id="KW-1185">Reference proteome</keyword>
<dbReference type="Pfam" id="PF00106">
    <property type="entry name" value="adh_short"/>
    <property type="match status" value="1"/>
</dbReference>
<gene>
    <name evidence="4" type="ORF">COO09_23590</name>
</gene>
<keyword evidence="2" id="KW-0560">Oxidoreductase</keyword>
<comment type="similarity">
    <text evidence="1 3">Belongs to the short-chain dehydrogenases/reductases (SDR) family.</text>
</comment>
<dbReference type="KEGG" id="rdi:CMV14_09880"/>
<dbReference type="Proteomes" id="UP000218934">
    <property type="component" value="Unassembled WGS sequence"/>
</dbReference>
<evidence type="ECO:0000256" key="1">
    <source>
        <dbReference type="ARBA" id="ARBA00006484"/>
    </source>
</evidence>
<dbReference type="OrthoDB" id="9793825at2"/>
<accession>A0A2A4FQ05</accession>
<evidence type="ECO:0000256" key="2">
    <source>
        <dbReference type="ARBA" id="ARBA00023002"/>
    </source>
</evidence>
<dbReference type="InterPro" id="IPR036291">
    <property type="entry name" value="NAD(P)-bd_dom_sf"/>
</dbReference>
<evidence type="ECO:0000313" key="4">
    <source>
        <dbReference type="EMBL" id="PCE39790.1"/>
    </source>
</evidence>
<dbReference type="Gene3D" id="3.40.50.720">
    <property type="entry name" value="NAD(P)-binding Rossmann-like Domain"/>
    <property type="match status" value="1"/>
</dbReference>
<proteinExistence type="inferred from homology"/>
<reference evidence="4 5" key="1">
    <citation type="submission" date="2017-09" db="EMBL/GenBank/DDBJ databases">
        <title>The Catabolism of 3,6-Dichlorosalicylic acid is Initiated by the Cytochrome P450 Monooxygenase DsmABC in Rhizorhabdus dicambivorans Ndbn-20.</title>
        <authorList>
            <person name="Na L."/>
        </authorList>
    </citation>
    <scope>NUCLEOTIDE SEQUENCE [LARGE SCALE GENOMIC DNA]</scope>
    <source>
        <strain evidence="4 5">Ndbn-20m</strain>
    </source>
</reference>
<dbReference type="InterPro" id="IPR051911">
    <property type="entry name" value="SDR_oxidoreductase"/>
</dbReference>
<dbReference type="PRINTS" id="PR00080">
    <property type="entry name" value="SDRFAMILY"/>
</dbReference>
<dbReference type="PRINTS" id="PR00081">
    <property type="entry name" value="GDHRDH"/>
</dbReference>
<dbReference type="GO" id="GO:0016491">
    <property type="term" value="F:oxidoreductase activity"/>
    <property type="evidence" value="ECO:0007669"/>
    <property type="project" value="UniProtKB-KW"/>
</dbReference>
<organism evidence="4 5">
    <name type="scientific">Rhizorhabdus dicambivorans</name>
    <dbReference type="NCBI Taxonomy" id="1850238"/>
    <lineage>
        <taxon>Bacteria</taxon>
        <taxon>Pseudomonadati</taxon>
        <taxon>Pseudomonadota</taxon>
        <taxon>Alphaproteobacteria</taxon>
        <taxon>Sphingomonadales</taxon>
        <taxon>Sphingomonadaceae</taxon>
        <taxon>Rhizorhabdus</taxon>
    </lineage>
</organism>
<dbReference type="CDD" id="cd05374">
    <property type="entry name" value="17beta-HSD-like_SDR_c"/>
    <property type="match status" value="1"/>
</dbReference>
<dbReference type="RefSeq" id="WP_066969830.1">
    <property type="nucleotide sequence ID" value="NZ_CP023449.1"/>
</dbReference>
<dbReference type="AlphaFoldDB" id="A0A2A4FQ05"/>
<dbReference type="EMBL" id="NWUF01000045">
    <property type="protein sequence ID" value="PCE39790.1"/>
    <property type="molecule type" value="Genomic_DNA"/>
</dbReference>
<sequence>MGGDPTTWFISGCSTGFGRSLTQAVLQAGHQVVATARDRDSIADLVARAPDRAIALELDVTNPAQIMAAVAQAEARFGRIDILVNNAGYAYQSSVEEGEEARIRAMFDANVFGLFALTRAILPIMRRQRRGHIISISSVAGLLGLAGSGYYAATKHAVEGWSDALLAEVAPLGIQVSCVEPGPFRTDFASRSLERTDCGIDDYVQTVARRMQAAGGADDDRPGDPDRAARAIIAVALAPDAPRHLVLGGMGHAMVMKRLAERIDEIGGLGEVARSADFPRP</sequence>
<evidence type="ECO:0000313" key="5">
    <source>
        <dbReference type="Proteomes" id="UP000218934"/>
    </source>
</evidence>
<dbReference type="NCBIfam" id="NF004824">
    <property type="entry name" value="PRK06180.1"/>
    <property type="match status" value="1"/>
</dbReference>
<evidence type="ECO:0000256" key="3">
    <source>
        <dbReference type="RuleBase" id="RU000363"/>
    </source>
</evidence>
<comment type="caution">
    <text evidence="4">The sequence shown here is derived from an EMBL/GenBank/DDBJ whole genome shotgun (WGS) entry which is preliminary data.</text>
</comment>